<organism evidence="1 2">
    <name type="scientific">Flavobacterium cutihirudinis</name>
    <dbReference type="NCBI Taxonomy" id="1265740"/>
    <lineage>
        <taxon>Bacteria</taxon>
        <taxon>Pseudomonadati</taxon>
        <taxon>Bacteroidota</taxon>
        <taxon>Flavobacteriia</taxon>
        <taxon>Flavobacteriales</taxon>
        <taxon>Flavobacteriaceae</taxon>
        <taxon>Flavobacterium</taxon>
    </lineage>
</organism>
<comment type="caution">
    <text evidence="1">The sequence shown here is derived from an EMBL/GenBank/DDBJ whole genome shotgun (WGS) entry which is preliminary data.</text>
</comment>
<dbReference type="PROSITE" id="PS51257">
    <property type="entry name" value="PROKAR_LIPOPROTEIN"/>
    <property type="match status" value="1"/>
</dbReference>
<dbReference type="EMBL" id="QRDQ01000007">
    <property type="protein sequence ID" value="RED26133.1"/>
    <property type="molecule type" value="Genomic_DNA"/>
</dbReference>
<accession>A0A3D9FZ37</accession>
<gene>
    <name evidence="1" type="ORF">BD847_0040</name>
</gene>
<protein>
    <recommendedName>
        <fullName evidence="3">Lipoprotein</fullName>
    </recommendedName>
</protein>
<evidence type="ECO:0008006" key="3">
    <source>
        <dbReference type="Google" id="ProtNLM"/>
    </source>
</evidence>
<evidence type="ECO:0000313" key="1">
    <source>
        <dbReference type="EMBL" id="RED26133.1"/>
    </source>
</evidence>
<sequence>MKKIILRLVIVSFIFVSCNGQVVTKKDNDTYNNARKEFDPIITSHFPKNLIKYPYTIVNNKNIRKNDVCFMLYNYEIDTLEIDSTMNKYKFIASYASTDSCILVINKFETQDTYENRKDIKIEDTLSLNKECYKNKYPVPNFAVFNHTDAEDLKIENNFKIYVIDAKPGKYFKNFDVLPNPQMPLNWQNGYSKGIAINKKRKIVIYWGIIW</sequence>
<proteinExistence type="predicted"/>
<evidence type="ECO:0000313" key="2">
    <source>
        <dbReference type="Proteomes" id="UP000257004"/>
    </source>
</evidence>
<dbReference type="Proteomes" id="UP000257004">
    <property type="component" value="Unassembled WGS sequence"/>
</dbReference>
<reference evidence="1 2" key="1">
    <citation type="submission" date="2018-07" db="EMBL/GenBank/DDBJ databases">
        <title>Genomic Encyclopedia of Archaeal and Bacterial Type Strains, Phase II (KMG-II): from individual species to whole genera.</title>
        <authorList>
            <person name="Goeker M."/>
        </authorList>
    </citation>
    <scope>NUCLEOTIDE SEQUENCE [LARGE SCALE GENOMIC DNA]</scope>
    <source>
        <strain evidence="1 2">DSM 25795</strain>
    </source>
</reference>
<dbReference type="AlphaFoldDB" id="A0A3D9FZ37"/>
<name>A0A3D9FZ37_9FLAO</name>
<keyword evidence="2" id="KW-1185">Reference proteome</keyword>